<dbReference type="InterPro" id="IPR036567">
    <property type="entry name" value="RHF-like"/>
</dbReference>
<dbReference type="Proteomes" id="UP000054695">
    <property type="component" value="Unassembled WGS sequence"/>
</dbReference>
<proteinExistence type="predicted"/>
<dbReference type="OrthoDB" id="5648902at2"/>
<dbReference type="EMBL" id="LNXU01000019">
    <property type="protein sequence ID" value="KTC73648.1"/>
    <property type="molecule type" value="Genomic_DNA"/>
</dbReference>
<organism evidence="1 2">
    <name type="scientific">Legionella bozemanae</name>
    <name type="common">Fluoribacter bozemanae</name>
    <dbReference type="NCBI Taxonomy" id="447"/>
    <lineage>
        <taxon>Bacteria</taxon>
        <taxon>Pseudomonadati</taxon>
        <taxon>Pseudomonadota</taxon>
        <taxon>Gammaproteobacteria</taxon>
        <taxon>Legionellales</taxon>
        <taxon>Legionellaceae</taxon>
        <taxon>Legionella</taxon>
    </lineage>
</organism>
<dbReference type="InterPro" id="IPR003489">
    <property type="entry name" value="RHF/RaiA"/>
</dbReference>
<protein>
    <submittedName>
        <fullName evidence="1">Sigma 54 modulation protein YhbH</fullName>
    </submittedName>
</protein>
<accession>A0A0W0RRH0</accession>
<sequence>MSSVQITFRSVSYSSAIECHIDKNYNKLKRIYRKINHCRVVIDREQNHRLKGKIFSVSINMTILGKKISSRKQNQNLYIALRNGFTAIEKLLEKQFKRKIKAVKKYPLAFSEYNIHSELQSY</sequence>
<name>A0A0W0RRH0_LEGBO</name>
<dbReference type="AlphaFoldDB" id="A0A0W0RRH0"/>
<evidence type="ECO:0000313" key="1">
    <source>
        <dbReference type="EMBL" id="KTC73648.1"/>
    </source>
</evidence>
<dbReference type="Gene3D" id="3.30.160.100">
    <property type="entry name" value="Ribosome hibernation promotion factor-like"/>
    <property type="match status" value="1"/>
</dbReference>
<comment type="caution">
    <text evidence="1">The sequence shown here is derived from an EMBL/GenBank/DDBJ whole genome shotgun (WGS) entry which is preliminary data.</text>
</comment>
<dbReference type="Pfam" id="PF02482">
    <property type="entry name" value="Ribosomal_S30AE"/>
    <property type="match status" value="1"/>
</dbReference>
<gene>
    <name evidence="1" type="ORF">Lboz_2294</name>
</gene>
<reference evidence="1 2" key="1">
    <citation type="submission" date="2015-11" db="EMBL/GenBank/DDBJ databases">
        <title>Genomic analysis of 38 Legionella species identifies large and diverse effector repertoires.</title>
        <authorList>
            <person name="Burstein D."/>
            <person name="Amaro F."/>
            <person name="Zusman T."/>
            <person name="Lifshitz Z."/>
            <person name="Cohen O."/>
            <person name="Gilbert J.A."/>
            <person name="Pupko T."/>
            <person name="Shuman H.A."/>
            <person name="Segal G."/>
        </authorList>
    </citation>
    <scope>NUCLEOTIDE SEQUENCE [LARGE SCALE GENOMIC DNA]</scope>
    <source>
        <strain evidence="1 2">WIGA</strain>
    </source>
</reference>
<dbReference type="SUPFAM" id="SSF69754">
    <property type="entry name" value="Ribosome binding protein Y (YfiA homologue)"/>
    <property type="match status" value="1"/>
</dbReference>
<dbReference type="STRING" id="447.Lboz_2294"/>
<dbReference type="PATRIC" id="fig|447.4.peg.2428"/>
<dbReference type="RefSeq" id="WP_058459894.1">
    <property type="nucleotide sequence ID" value="NZ_CAAAIY010000006.1"/>
</dbReference>
<keyword evidence="2" id="KW-1185">Reference proteome</keyword>
<evidence type="ECO:0000313" key="2">
    <source>
        <dbReference type="Proteomes" id="UP000054695"/>
    </source>
</evidence>